<name>A0AB34JPW9_PRYPA</name>
<dbReference type="InterPro" id="IPR006076">
    <property type="entry name" value="FAD-dep_OxRdtase"/>
</dbReference>
<feature type="domain" description="FAD dependent oxidoreductase" evidence="1">
    <location>
        <begin position="36"/>
        <end position="383"/>
    </location>
</feature>
<dbReference type="EMBL" id="JBGBPQ010000005">
    <property type="protein sequence ID" value="KAL1524129.1"/>
    <property type="molecule type" value="Genomic_DNA"/>
</dbReference>
<dbReference type="PANTHER" id="PTHR13847:SF260">
    <property type="entry name" value="FAD DEPENDENT OXIDOREDUCTASE DOMAIN-CONTAINING PROTEIN"/>
    <property type="match status" value="1"/>
</dbReference>
<dbReference type="GO" id="GO:0005737">
    <property type="term" value="C:cytoplasm"/>
    <property type="evidence" value="ECO:0007669"/>
    <property type="project" value="TreeGrafter"/>
</dbReference>
<protein>
    <recommendedName>
        <fullName evidence="1">FAD dependent oxidoreductase domain-containing protein</fullName>
    </recommendedName>
</protein>
<dbReference type="Proteomes" id="UP001515480">
    <property type="component" value="Unassembled WGS sequence"/>
</dbReference>
<keyword evidence="3" id="KW-1185">Reference proteome</keyword>
<evidence type="ECO:0000313" key="2">
    <source>
        <dbReference type="EMBL" id="KAL1524129.1"/>
    </source>
</evidence>
<dbReference type="SUPFAM" id="SSF51905">
    <property type="entry name" value="FAD/NAD(P)-binding domain"/>
    <property type="match status" value="1"/>
</dbReference>
<proteinExistence type="predicted"/>
<organism evidence="2 3">
    <name type="scientific">Prymnesium parvum</name>
    <name type="common">Toxic golden alga</name>
    <dbReference type="NCBI Taxonomy" id="97485"/>
    <lineage>
        <taxon>Eukaryota</taxon>
        <taxon>Haptista</taxon>
        <taxon>Haptophyta</taxon>
        <taxon>Prymnesiophyceae</taxon>
        <taxon>Prymnesiales</taxon>
        <taxon>Prymnesiaceae</taxon>
        <taxon>Prymnesium</taxon>
    </lineage>
</organism>
<dbReference type="AlphaFoldDB" id="A0AB34JPW9"/>
<dbReference type="Gene3D" id="3.30.9.10">
    <property type="entry name" value="D-Amino Acid Oxidase, subunit A, domain 2"/>
    <property type="match status" value="1"/>
</dbReference>
<sequence length="422" mass="44953">MLDGPRPSPCPSWWLDNLSETAAPAPLAHLPTSAEVVIIGSGMTGSAVAYWLRRLYNRVCLVLDARGVAGGATGRNGGHLLARPQSAFERETVDELLQFIEREGVECDLVRTGTVVLERRVEPDAVFHDGEGDPEDVDGEEWGGAGVGLWDKAECKKQLHTEAFVAGTHYPEGAQFYPAKVAAALLRHSRASLAAPVRVSAIETVDGKPRVHTDAGEVQAEVVVVATNGWTATLLPELAPHLRATRNQVIMTSPLPGGDEWGVGGISVDDGAREIYAIRRPDGRVCVGGARAIESGAAVGNDDDSSLCPSVGKYLRAFLTEHFPALGFTGDAHVEREWTGVLGFTSDGYPICGALPSRPGVLVGAGFCGHGMPQCFGVGKYLAMMSEGLLQNGENHTQRTSLSQIHPYILGPANSKRFFVKD</sequence>
<dbReference type="Pfam" id="PF01266">
    <property type="entry name" value="DAO"/>
    <property type="match status" value="1"/>
</dbReference>
<evidence type="ECO:0000259" key="1">
    <source>
        <dbReference type="Pfam" id="PF01266"/>
    </source>
</evidence>
<comment type="caution">
    <text evidence="2">The sequence shown here is derived from an EMBL/GenBank/DDBJ whole genome shotgun (WGS) entry which is preliminary data.</text>
</comment>
<dbReference type="InterPro" id="IPR036188">
    <property type="entry name" value="FAD/NAD-bd_sf"/>
</dbReference>
<dbReference type="PANTHER" id="PTHR13847">
    <property type="entry name" value="SARCOSINE DEHYDROGENASE-RELATED"/>
    <property type="match status" value="1"/>
</dbReference>
<accession>A0AB34JPW9</accession>
<dbReference type="Gene3D" id="3.50.50.60">
    <property type="entry name" value="FAD/NAD(P)-binding domain"/>
    <property type="match status" value="1"/>
</dbReference>
<reference evidence="2 3" key="1">
    <citation type="journal article" date="2024" name="Science">
        <title>Giant polyketide synthase enzymes in the biosynthesis of giant marine polyether toxins.</title>
        <authorList>
            <person name="Fallon T.R."/>
            <person name="Shende V.V."/>
            <person name="Wierzbicki I.H."/>
            <person name="Pendleton A.L."/>
            <person name="Watervoot N.F."/>
            <person name="Auber R.P."/>
            <person name="Gonzalez D.J."/>
            <person name="Wisecaver J.H."/>
            <person name="Moore B.S."/>
        </authorList>
    </citation>
    <scope>NUCLEOTIDE SEQUENCE [LARGE SCALE GENOMIC DNA]</scope>
    <source>
        <strain evidence="2 3">12B1</strain>
    </source>
</reference>
<evidence type="ECO:0000313" key="3">
    <source>
        <dbReference type="Proteomes" id="UP001515480"/>
    </source>
</evidence>
<gene>
    <name evidence="2" type="ORF">AB1Y20_019038</name>
</gene>